<accession>A0ABY8IY33</accession>
<sequence>MKRIVETVFVVIGLLIYGIATALSFVFLNIQDNEGWRAEMQSMLNQDPNFEQAQLSVDQIMQGVASVVWVIIISALLAIILGILAIVYLKGNKKPKAAGIILIITGVVTTVGTLGFGLFGGLAFLIAGIVALVRKTKQPIEGESSSASY</sequence>
<keyword evidence="1" id="KW-1133">Transmembrane helix</keyword>
<evidence type="ECO:0000313" key="4">
    <source>
        <dbReference type="Proteomes" id="UP001221597"/>
    </source>
</evidence>
<feature type="transmembrane region" description="Helical" evidence="1">
    <location>
        <begin position="67"/>
        <end position="88"/>
    </location>
</feature>
<gene>
    <name evidence="3" type="ORF">P9989_01640</name>
</gene>
<feature type="transmembrane region" description="Helical" evidence="1">
    <location>
        <begin position="7"/>
        <end position="30"/>
    </location>
</feature>
<dbReference type="Proteomes" id="UP001221597">
    <property type="component" value="Chromosome"/>
</dbReference>
<protein>
    <submittedName>
        <fullName evidence="3">DUF4064 domain-containing protein</fullName>
    </submittedName>
</protein>
<proteinExistence type="predicted"/>
<feature type="domain" description="DUF4064" evidence="2">
    <location>
        <begin position="2"/>
        <end position="111"/>
    </location>
</feature>
<dbReference type="EMBL" id="CP121671">
    <property type="protein sequence ID" value="WFT75138.1"/>
    <property type="molecule type" value="Genomic_DNA"/>
</dbReference>
<name>A0ABY8IY33_9BACI</name>
<feature type="transmembrane region" description="Helical" evidence="1">
    <location>
        <begin position="100"/>
        <end position="133"/>
    </location>
</feature>
<dbReference type="Pfam" id="PF13273">
    <property type="entry name" value="DUF4064"/>
    <property type="match status" value="1"/>
</dbReference>
<dbReference type="InterPro" id="IPR025273">
    <property type="entry name" value="DUF4064"/>
</dbReference>
<evidence type="ECO:0000313" key="3">
    <source>
        <dbReference type="EMBL" id="WFT75138.1"/>
    </source>
</evidence>
<keyword evidence="1" id="KW-0812">Transmembrane</keyword>
<keyword evidence="4" id="KW-1185">Reference proteome</keyword>
<keyword evidence="1" id="KW-0472">Membrane</keyword>
<organism evidence="3 4">
    <name type="scientific">Halobacillus naozhouensis</name>
    <dbReference type="NCBI Taxonomy" id="554880"/>
    <lineage>
        <taxon>Bacteria</taxon>
        <taxon>Bacillati</taxon>
        <taxon>Bacillota</taxon>
        <taxon>Bacilli</taxon>
        <taxon>Bacillales</taxon>
        <taxon>Bacillaceae</taxon>
        <taxon>Halobacillus</taxon>
    </lineage>
</organism>
<evidence type="ECO:0000259" key="2">
    <source>
        <dbReference type="Pfam" id="PF13273"/>
    </source>
</evidence>
<evidence type="ECO:0000256" key="1">
    <source>
        <dbReference type="SAM" id="Phobius"/>
    </source>
</evidence>
<dbReference type="RefSeq" id="WP_283077107.1">
    <property type="nucleotide sequence ID" value="NZ_CP121671.1"/>
</dbReference>
<reference evidence="3 4" key="1">
    <citation type="submission" date="2023-04" db="EMBL/GenBank/DDBJ databases">
        <title>Genome sequence of Halobacillus naozhouensis KACC 21980.</title>
        <authorList>
            <person name="Kim S."/>
            <person name="Heo J."/>
            <person name="Kwon S.-W."/>
        </authorList>
    </citation>
    <scope>NUCLEOTIDE SEQUENCE [LARGE SCALE GENOMIC DNA]</scope>
    <source>
        <strain evidence="3 4">KCTC 13234</strain>
    </source>
</reference>